<gene>
    <name evidence="3" type="ORF">SAMN05216289_1353</name>
</gene>
<feature type="domain" description="RapA2 cadherin-like" evidence="1">
    <location>
        <begin position="2431"/>
        <end position="2502"/>
    </location>
</feature>
<dbReference type="Pfam" id="PF17803">
    <property type="entry name" value="Cadherin_4"/>
    <property type="match status" value="6"/>
</dbReference>
<feature type="domain" description="RapA2 cadherin-like" evidence="1">
    <location>
        <begin position="955"/>
        <end position="1024"/>
    </location>
</feature>
<keyword evidence="4" id="KW-1185">Reference proteome</keyword>
<dbReference type="InterPro" id="IPR013783">
    <property type="entry name" value="Ig-like_fold"/>
</dbReference>
<dbReference type="InterPro" id="IPR041690">
    <property type="entry name" value="Cadherin_5"/>
</dbReference>
<dbReference type="Proteomes" id="UP000198575">
    <property type="component" value="Unassembled WGS sequence"/>
</dbReference>
<dbReference type="STRING" id="578942.SAMN05216289_1353"/>
<dbReference type="InterPro" id="IPR040853">
    <property type="entry name" value="RapA2_cadherin-like"/>
</dbReference>
<accession>A0A1I5ABC4</accession>
<name>A0A1I5ABC4_9GAMM</name>
<feature type="domain" description="RapA2 cadherin-like" evidence="1">
    <location>
        <begin position="1753"/>
        <end position="1823"/>
    </location>
</feature>
<dbReference type="Gene3D" id="2.60.40.3440">
    <property type="match status" value="7"/>
</dbReference>
<feature type="domain" description="Cadherin-like" evidence="2">
    <location>
        <begin position="1158"/>
        <end position="1251"/>
    </location>
</feature>
<organism evidence="3 4">
    <name type="scientific">Dokdonella immobilis</name>
    <dbReference type="NCBI Taxonomy" id="578942"/>
    <lineage>
        <taxon>Bacteria</taxon>
        <taxon>Pseudomonadati</taxon>
        <taxon>Pseudomonadota</taxon>
        <taxon>Gammaproteobacteria</taxon>
        <taxon>Lysobacterales</taxon>
        <taxon>Rhodanobacteraceae</taxon>
        <taxon>Dokdonella</taxon>
    </lineage>
</organism>
<feature type="domain" description="RapA2 cadherin-like" evidence="1">
    <location>
        <begin position="1344"/>
        <end position="1396"/>
    </location>
</feature>
<dbReference type="Gene3D" id="2.60.40.2810">
    <property type="match status" value="6"/>
</dbReference>
<evidence type="ECO:0000259" key="1">
    <source>
        <dbReference type="Pfam" id="PF17803"/>
    </source>
</evidence>
<sequence length="2551" mass="268168">MPPDGVNFFASSLLGVTRGEVVFGLEPDRLSIGQGGQGLVIHGRGLGAVQQLVLDPADDTTVVEFQVDPTGERIDAVLDVATSARPGLRRLRILDQGGNALPDDRADSTQILLTAPVPQIDSVTPNLLARGHGYLLEIRGSNLRGLPPAGVHGFSEQPQVRLTPAEGIELSSTPVSNDEGTLVLVSIAVGADASLVDRLVQVISESGISSDLPTPANQLHVAAGALLERGPFVSVPLGVDRFVPQAASQPFMTSAVLGVTRGPAIVEISPDTVSPGETARLRLTGAGLAGTTQVILSPNQGIDVEASSIEVGVGEVSIDIHIASDVELLPRRVSAVGPTGRIDAPQLLVIRDAPPQLDALTPNYLLRDGTSQTIELQGAHFSQVTQAGVIPASDLVIEDLQIISDGLARLTLRSTFGAALGPRLVRLESPAGNTGDSLAPSNTLLIADRSAVLTPFVAPVVGVLRPGPESAQTDVLLGAPTLGVVRGPFAHGVSPVLFSRGTSIHVTIAGTGLELASAISILPPDGVTVRDIMHAADGSSIEFEADVAVDAPTGSRRLLLAEQEARIPFAPESAALIEIADNVASGPVAEPDLYTATANGSLAVDAANGVLANDHDPEGGALFAVLRALPAHGTIALSADGGFVYTPEQDFVGADRFDYSAGAATMVGAATSVTIHVEERNHAVDDTYSVNDNQELVVSASSGLLANDLIDSGQAVEVELDSSPSLGTLVLESDGGFQYVPGGHGGVDRFRYRLNSGGIRSLPAQVTISVNDVNEPPAAQPDQYVVDTGHDLVVSQPGVLGNDSDPDGDPVIARVVSDPQRGALTLNANGSFRYSPLPAFVGTDSFAYEAVDSHGLGSQATVTVHVNDHLAPLPDAYMLDEGDILVIDAPGVLGNDSAIPVGVLRTAVTAQPAHGSVQMANDGSFVYRPSSPDYFGSDSFSYRLEDSSTNSYPVDVTLAIRAVNDPPIANGDAYLTDENVPLDIPAPGVLVNDSDIDSEALVARLQTSPEHGEVLLRADGSLSYVPDVNYRGVDAFTYEAVDAVGEASQAAVQIDVTQPPTATNDVYLGDVDTPIEVLDPALGLLANDHDAPEHDELSVLPGTTPEHGVLVLNSDGTFRYDPDPGYMGIDTFTYQVTDGYSASNFGNVTLAVGITSLPRANADSYSVEEDETLVVPAESGVLANDTDADTPLESLQAFLVDFDDHNLSVALAPDGSFTARPKANFYGDTFFIYQVYDGTSVSNAAVVSISVVPVNDGVEAVDDVYGVLRNTVFDSGSKPVSFNDHYDSDYPVNFEIISLPQHGSADLNSQTGRLRYTPFQDFSGLDSFTYRIYQVSTGIGDIATVTLRTNAPPVTNPDAYTVTEDSVEEISPDPLTNDFDPDGDPIHYLRDSFDSTPGHYVTLQVDDLGAPLATTVTTRLHFYGAATLRYIVDDGTQHSNGYVTFTVLPVPDAPIAANDNYITPRNATLFVTTSAQSVLYNDFDPDTRPHPNAAPWAAASGMDLLPISAQLADPPVHGTVVFSPVGTFNYTPATDYSGADSFTYRAIDATGRQSEPATVQIRVNTPPVASADNYVVNEDNVLVVSAAEGVLANDADIDGDSLQAYFASNGCAPCNGRVELRRDGGFRYTPNANFFGQDEFFYTVRDGVAGNATGHVGITVLPVNDAPYTEPDTYRTREDEVLVAPEPQGVLRNDREVDGELLIDAELIEPPLRGQALLMPDGSFTYTPEPDANGRDQFRYRVFDESQLSSEDTVEILVTPVNDPPLANADEYEIAQDQTLSVDAGSGVLSNDSDVDGPALTVALIGPPQHGQVDLQSDGAFVYIPDGIFAGVDPFQYQVDDGLGAISAATVTVVVRPVAPAVVVTVEDDFYAFEGPSMTVAPPGVLSNDHVSGAASLSATLVVPPDTGTVTLDSSGAFHYVAPEGFAGVTGFTYAASAGTVSELGRVTLDVRSTSNVPPVAVGEQFAVLEDNVLDSHSSGSLLANDHDFEGAPLSMVLDSAPEHGAFSWQPDGHFTYLPAENFNGSDRILYRVSDGERLSESATASIDVFAQNDPPRASPDLYHAVRDQALVIDAPSGLLANDTDVDGDALGVELVDTPAHGQVQASVDGGFSYQPAPAFTGEDRFRYAATDGVARDVAQVTLTVGNGENHPPVATGESYSIEENGILDSDNVAGLTDNDTDPDGDALFVVLHEAPSHGTLELEATHFSYRPDPDFFGPDTFAYAVSDGDLNSEPVSASIDVQAVNDPPVAQTDRYLVEVNGTLQVVAAEGVLANDSDVEGQSMSVELEAGSSHGMLDLHADGSFDYVPDAGFIGRDEFAYRVSDGEESALGRAIIDVASSGNQRPVAVGEAYAIAEDSVLDTRQLESLLANDVDPEGQPLSLVVLQSPQTGVLDVLPEGHIRFVPERNAVGDISIPYAASDGELESLPVEVRITLLPVDDPPQALADYYEVPESATELVVEAGSGLLANDIEPDGETLVPSLVRAPEHGQLNLGLDGSFVYTLTTTRPLQDSFRYRIADPGNLSDEAEVELDFVGAPVVDTLFKNGFESQ</sequence>
<dbReference type="Gene3D" id="2.60.40.10">
    <property type="entry name" value="Immunoglobulins"/>
    <property type="match status" value="2"/>
</dbReference>
<feature type="domain" description="RapA2 cadherin-like" evidence="1">
    <location>
        <begin position="1849"/>
        <end position="1920"/>
    </location>
</feature>
<feature type="domain" description="RapA2 cadherin-like" evidence="1">
    <location>
        <begin position="2342"/>
        <end position="2404"/>
    </location>
</feature>
<reference evidence="3 4" key="1">
    <citation type="submission" date="2016-10" db="EMBL/GenBank/DDBJ databases">
        <authorList>
            <person name="de Groot N.N."/>
        </authorList>
    </citation>
    <scope>NUCLEOTIDE SEQUENCE [LARGE SCALE GENOMIC DNA]</scope>
    <source>
        <strain evidence="3 4">CGMCC 1.7659</strain>
    </source>
</reference>
<dbReference type="EMBL" id="FOVF01000035">
    <property type="protein sequence ID" value="SFN59881.1"/>
    <property type="molecule type" value="Genomic_DNA"/>
</dbReference>
<protein>
    <submittedName>
        <fullName evidence="3">Uncharacterized protein</fullName>
    </submittedName>
</protein>
<proteinExistence type="predicted"/>
<evidence type="ECO:0000313" key="4">
    <source>
        <dbReference type="Proteomes" id="UP000198575"/>
    </source>
</evidence>
<evidence type="ECO:0000313" key="3">
    <source>
        <dbReference type="EMBL" id="SFN59881.1"/>
    </source>
</evidence>
<evidence type="ECO:0000259" key="2">
    <source>
        <dbReference type="Pfam" id="PF17892"/>
    </source>
</evidence>
<dbReference type="Pfam" id="PF17892">
    <property type="entry name" value="Cadherin_5"/>
    <property type="match status" value="1"/>
</dbReference>
<dbReference type="Pfam" id="PF17963">
    <property type="entry name" value="Big_9"/>
    <property type="match status" value="10"/>
</dbReference>
<dbReference type="NCBIfam" id="NF012211">
    <property type="entry name" value="tand_rpt_95"/>
    <property type="match status" value="16"/>
</dbReference>